<sequence length="704" mass="80491">MNLIQLPWDIQIILWSILEIKDIMHFRQTCRMVNNHISHDKHFWIYILHQKVVSKGLCIPSNLRSIEDVSAQDIESWVKHAILLDRKYNTPDCKLYIRDLNNNRSVTWVKLIRGSWCLAASSDKESSSILLWSLTDNNPDPVAEYHLPGPVIDGIVEDSREYIRFAITVGTSSPYISVHEIFSENGIPIICELSCISDASHVKLLSGSIVGFATKNGDDTYPYIARWDVDRIYRLFSPSSSPISPLPMEPALFMIYWDGYILTYHTSDVKLYSIPGLDEELNDAILLSLMILPNTHADSYATISDFSKFSNGTASISIVIQSDDSRLGFSSITCHPRAEMSDIIIVSDPFWTNPKGLGKAGRDRLIMRYCVGSTGRRASLTIRNLGKLIPNLITTPIRAITSNYAFPDQNKPIPFSRIGLPLPFLVSSMDFDDGWGQIAIGVNSGEISVGSFIEGDVLTKGSYDVELPSSGNTKELTHKLSKSRMYQDIPFFYRNYNELRRLNYSNRLSERTSEVVRNWTRPFELEPIPNWSNDWFLFDEIGFWIHPYPRWGLVDETIDVHNNQILTIRQHIRTIGDVNLVMYNKSNHTHIIFRVGERMYVYKTEMDGDDDYELDEEECFIGILPYTYSQCLNEPHLLYSCIRNKTVLNNLKDIQFGAQELAQPMVAAAFRSELGGLYSRYGKDINLASTREWPDEQWNGLQHS</sequence>
<protein>
    <recommendedName>
        <fullName evidence="1">F-box domain-containing protein</fullName>
    </recommendedName>
</protein>
<dbReference type="InterPro" id="IPR001810">
    <property type="entry name" value="F-box_dom"/>
</dbReference>
<keyword evidence="3" id="KW-1185">Reference proteome</keyword>
<dbReference type="PROSITE" id="PS50181">
    <property type="entry name" value="FBOX"/>
    <property type="match status" value="1"/>
</dbReference>
<name>A0A286UIU0_9AGAM</name>
<dbReference type="InParanoid" id="A0A286UIU0"/>
<dbReference type="AlphaFoldDB" id="A0A286UIU0"/>
<evidence type="ECO:0000313" key="3">
    <source>
        <dbReference type="Proteomes" id="UP000217199"/>
    </source>
</evidence>
<dbReference type="OrthoDB" id="2786194at2759"/>
<feature type="domain" description="F-box" evidence="1">
    <location>
        <begin position="1"/>
        <end position="47"/>
    </location>
</feature>
<comment type="caution">
    <text evidence="2">The sequence shown here is derived from an EMBL/GenBank/DDBJ whole genome shotgun (WGS) entry which is preliminary data.</text>
</comment>
<accession>A0A286UIU0</accession>
<proteinExistence type="predicted"/>
<gene>
    <name evidence="2" type="ORF">PNOK_0432900</name>
</gene>
<reference evidence="2 3" key="1">
    <citation type="journal article" date="2017" name="Mol. Ecol.">
        <title>Comparative and population genomic landscape of Phellinus noxius: A hypervariable fungus causing root rot in trees.</title>
        <authorList>
            <person name="Chung C.L."/>
            <person name="Lee T.J."/>
            <person name="Akiba M."/>
            <person name="Lee H.H."/>
            <person name="Kuo T.H."/>
            <person name="Liu D."/>
            <person name="Ke H.M."/>
            <person name="Yokoi T."/>
            <person name="Roa M.B."/>
            <person name="Lu M.J."/>
            <person name="Chang Y.Y."/>
            <person name="Ann P.J."/>
            <person name="Tsai J.N."/>
            <person name="Chen C.Y."/>
            <person name="Tzean S.S."/>
            <person name="Ota Y."/>
            <person name="Hattori T."/>
            <person name="Sahashi N."/>
            <person name="Liou R.F."/>
            <person name="Kikuchi T."/>
            <person name="Tsai I.J."/>
        </authorList>
    </citation>
    <scope>NUCLEOTIDE SEQUENCE [LARGE SCALE GENOMIC DNA]</scope>
    <source>
        <strain evidence="2 3">FFPRI411160</strain>
    </source>
</reference>
<evidence type="ECO:0000313" key="2">
    <source>
        <dbReference type="EMBL" id="PAV19395.1"/>
    </source>
</evidence>
<evidence type="ECO:0000259" key="1">
    <source>
        <dbReference type="PROSITE" id="PS50181"/>
    </source>
</evidence>
<dbReference type="Proteomes" id="UP000217199">
    <property type="component" value="Unassembled WGS sequence"/>
</dbReference>
<organism evidence="2 3">
    <name type="scientific">Pyrrhoderma noxium</name>
    <dbReference type="NCBI Taxonomy" id="2282107"/>
    <lineage>
        <taxon>Eukaryota</taxon>
        <taxon>Fungi</taxon>
        <taxon>Dikarya</taxon>
        <taxon>Basidiomycota</taxon>
        <taxon>Agaricomycotina</taxon>
        <taxon>Agaricomycetes</taxon>
        <taxon>Hymenochaetales</taxon>
        <taxon>Hymenochaetaceae</taxon>
        <taxon>Pyrrhoderma</taxon>
    </lineage>
</organism>
<dbReference type="EMBL" id="NBII01000004">
    <property type="protein sequence ID" value="PAV19395.1"/>
    <property type="molecule type" value="Genomic_DNA"/>
</dbReference>